<dbReference type="SUPFAM" id="SSF101148">
    <property type="entry name" value="Plant invertase/pectin methylesterase inhibitor"/>
    <property type="match status" value="2"/>
</dbReference>
<feature type="domain" description="Pectinesterase inhibitor" evidence="2">
    <location>
        <begin position="172"/>
        <end position="288"/>
    </location>
</feature>
<evidence type="ECO:0000259" key="2">
    <source>
        <dbReference type="SMART" id="SM00856"/>
    </source>
</evidence>
<feature type="chain" id="PRO_5032803292" evidence="1">
    <location>
        <begin position="25"/>
        <end position="293"/>
    </location>
</feature>
<dbReference type="PANTHER" id="PTHR31890">
    <property type="entry name" value="PLANT INVERTASE/PECTIN METHYLESTERASE INHIBITOR SUPERFAMILY PROTEIN"/>
    <property type="match status" value="1"/>
</dbReference>
<dbReference type="GO" id="GO:0004857">
    <property type="term" value="F:enzyme inhibitor activity"/>
    <property type="evidence" value="ECO:0007669"/>
    <property type="project" value="InterPro"/>
</dbReference>
<evidence type="ECO:0000313" key="4">
    <source>
        <dbReference type="Proteomes" id="UP000634136"/>
    </source>
</evidence>
<organism evidence="3 4">
    <name type="scientific">Senna tora</name>
    <dbReference type="NCBI Taxonomy" id="362788"/>
    <lineage>
        <taxon>Eukaryota</taxon>
        <taxon>Viridiplantae</taxon>
        <taxon>Streptophyta</taxon>
        <taxon>Embryophyta</taxon>
        <taxon>Tracheophyta</taxon>
        <taxon>Spermatophyta</taxon>
        <taxon>Magnoliopsida</taxon>
        <taxon>eudicotyledons</taxon>
        <taxon>Gunneridae</taxon>
        <taxon>Pentapetalae</taxon>
        <taxon>rosids</taxon>
        <taxon>fabids</taxon>
        <taxon>Fabales</taxon>
        <taxon>Fabaceae</taxon>
        <taxon>Caesalpinioideae</taxon>
        <taxon>Cassia clade</taxon>
        <taxon>Senna</taxon>
    </lineage>
</organism>
<evidence type="ECO:0000313" key="3">
    <source>
        <dbReference type="EMBL" id="KAF7803051.1"/>
    </source>
</evidence>
<dbReference type="Pfam" id="PF04043">
    <property type="entry name" value="PMEI"/>
    <property type="match status" value="1"/>
</dbReference>
<keyword evidence="1" id="KW-0732">Signal</keyword>
<proteinExistence type="predicted"/>
<accession>A0A834SGV4</accession>
<dbReference type="InterPro" id="IPR006501">
    <property type="entry name" value="Pectinesterase_inhib_dom"/>
</dbReference>
<dbReference type="Gene3D" id="1.20.140.40">
    <property type="entry name" value="Invertase/pectin methylesterase inhibitor family protein"/>
    <property type="match status" value="2"/>
</dbReference>
<comment type="caution">
    <text evidence="3">The sequence shown here is derived from an EMBL/GenBank/DDBJ whole genome shotgun (WGS) entry which is preliminary data.</text>
</comment>
<reference evidence="3" key="1">
    <citation type="submission" date="2020-09" db="EMBL/GenBank/DDBJ databases">
        <title>Genome-Enabled Discovery of Anthraquinone Biosynthesis in Senna tora.</title>
        <authorList>
            <person name="Kang S.-H."/>
            <person name="Pandey R.P."/>
            <person name="Lee C.-M."/>
            <person name="Sim J.-S."/>
            <person name="Jeong J.-T."/>
            <person name="Choi B.-S."/>
            <person name="Jung M."/>
            <person name="Ginzburg D."/>
            <person name="Zhao K."/>
            <person name="Won S.Y."/>
            <person name="Oh T.-J."/>
            <person name="Yu Y."/>
            <person name="Kim N.-H."/>
            <person name="Lee O.R."/>
            <person name="Lee T.-H."/>
            <person name="Bashyal P."/>
            <person name="Kim T.-S."/>
            <person name="Lee W.-H."/>
            <person name="Kawkins C."/>
            <person name="Kim C.-K."/>
            <person name="Kim J.S."/>
            <person name="Ahn B.O."/>
            <person name="Rhee S.Y."/>
            <person name="Sohng J.K."/>
        </authorList>
    </citation>
    <scope>NUCLEOTIDE SEQUENCE</scope>
    <source>
        <tissue evidence="3">Leaf</tissue>
    </source>
</reference>
<keyword evidence="4" id="KW-1185">Reference proteome</keyword>
<dbReference type="InterPro" id="IPR035513">
    <property type="entry name" value="Invertase/methylesterase_inhib"/>
</dbReference>
<name>A0A834SGV4_9FABA</name>
<feature type="domain" description="Pectinesterase inhibitor" evidence="2">
    <location>
        <begin position="22"/>
        <end position="167"/>
    </location>
</feature>
<dbReference type="OrthoDB" id="1094634at2759"/>
<dbReference type="AlphaFoldDB" id="A0A834SGV4"/>
<gene>
    <name evidence="3" type="ORF">G2W53_042162</name>
</gene>
<protein>
    <submittedName>
        <fullName evidence="3">Pectinesterase inhibitor</fullName>
    </submittedName>
</protein>
<sequence length="293" mass="32263">MNFLMSLTLISFILISCPPWSANADLIEDVCKDTADKSRCLSLLRDDPQAASAKDNRDISKSALELAIKKATESKKILTDLIEAKMKDPTPENYAFNFNSCQSVIGSFNTALGELNDDIQSSNYDSKTAGDDVDNCQKELESHGIQIPDISSRNKDLMLLSEIAFQATKGDPHASSAKSYRELAKFTLEICLRKAIESQNFIKGLLKAKENASVRYCAFESYAAVVGSFSSAYGELDEDIDTANYDSKIAGDDADECQRELESHGIQIPEIFSRNKDMKLLSSIAYSVTNLVS</sequence>
<dbReference type="PANTHER" id="PTHR31890:SF9">
    <property type="entry name" value="PLANT INVERTASE_PECTIN METHYLESTERASE INHIBITOR SUPERFAMILY PROTEIN"/>
    <property type="match status" value="1"/>
</dbReference>
<dbReference type="NCBIfam" id="TIGR01614">
    <property type="entry name" value="PME_inhib"/>
    <property type="match status" value="1"/>
</dbReference>
<dbReference type="EMBL" id="JAAIUW010000013">
    <property type="protein sequence ID" value="KAF7803051.1"/>
    <property type="molecule type" value="Genomic_DNA"/>
</dbReference>
<feature type="signal peptide" evidence="1">
    <location>
        <begin position="1"/>
        <end position="24"/>
    </location>
</feature>
<dbReference type="Proteomes" id="UP000634136">
    <property type="component" value="Unassembled WGS sequence"/>
</dbReference>
<dbReference type="SMART" id="SM00856">
    <property type="entry name" value="PMEI"/>
    <property type="match status" value="2"/>
</dbReference>
<evidence type="ECO:0000256" key="1">
    <source>
        <dbReference type="SAM" id="SignalP"/>
    </source>
</evidence>